<dbReference type="Proteomes" id="UP000198804">
    <property type="component" value="Unassembled WGS sequence"/>
</dbReference>
<keyword evidence="1" id="KW-0472">Membrane</keyword>
<organism evidence="3 4">
    <name type="scientific">Methylorubrum salsuginis</name>
    <dbReference type="NCBI Taxonomy" id="414703"/>
    <lineage>
        <taxon>Bacteria</taxon>
        <taxon>Pseudomonadati</taxon>
        <taxon>Pseudomonadota</taxon>
        <taxon>Alphaproteobacteria</taxon>
        <taxon>Hyphomicrobiales</taxon>
        <taxon>Methylobacteriaceae</taxon>
        <taxon>Methylorubrum</taxon>
    </lineage>
</organism>
<keyword evidence="3" id="KW-0808">Transferase</keyword>
<dbReference type="OrthoDB" id="8416156at2"/>
<dbReference type="SUPFAM" id="SSF53448">
    <property type="entry name" value="Nucleotide-diphospho-sugar transferases"/>
    <property type="match status" value="1"/>
</dbReference>
<dbReference type="InterPro" id="IPR001173">
    <property type="entry name" value="Glyco_trans_2-like"/>
</dbReference>
<dbReference type="Pfam" id="PF00535">
    <property type="entry name" value="Glycos_transf_2"/>
    <property type="match status" value="1"/>
</dbReference>
<sequence length="341" mass="37372">MSDLRRAQRTPVLGLVAIGRNEGERLRVCLVSAADSGCRIVYVDSGSQDGSVALAAGLGATVVTLDDGQPFTAARARNAGFAALCACEPGLTYVQFIDGDCTLAPSWLAAAVEILDRDAGIAAVCGRRRERHRERTLFNRLCDMEWDGPTGIVSECGGDVLMRACAFREAGGYRGSLIAGEEPELCVRLRQSGWTIRRLPAEMTAHDAAMMRFRQWWRRAVRAGYAFAEVSRLHRGEPCAIWAEAVPRAVFWGGLLPLAALLPAALYPATLGFLLIYPLQIGRIAFRRGARSRDNWLYAGFALLAKLPELEGILRFHADRRRGRGGQLIEYKQACPSRPEP</sequence>
<proteinExistence type="predicted"/>
<dbReference type="RefSeq" id="WP_091951520.1">
    <property type="nucleotide sequence ID" value="NZ_FOSV01000031.1"/>
</dbReference>
<evidence type="ECO:0000313" key="3">
    <source>
        <dbReference type="EMBL" id="SFL93580.1"/>
    </source>
</evidence>
<dbReference type="EMBL" id="FOSV01000031">
    <property type="protein sequence ID" value="SFL93580.1"/>
    <property type="molecule type" value="Genomic_DNA"/>
</dbReference>
<keyword evidence="4" id="KW-1185">Reference proteome</keyword>
<evidence type="ECO:0000313" key="4">
    <source>
        <dbReference type="Proteomes" id="UP000198804"/>
    </source>
</evidence>
<reference evidence="4" key="1">
    <citation type="submission" date="2016-10" db="EMBL/GenBank/DDBJ databases">
        <authorList>
            <person name="Varghese N."/>
            <person name="Submissions S."/>
        </authorList>
    </citation>
    <scope>NUCLEOTIDE SEQUENCE [LARGE SCALE GENOMIC DNA]</scope>
    <source>
        <strain evidence="4">CGMCC 1.6474</strain>
    </source>
</reference>
<dbReference type="Gene3D" id="3.90.550.10">
    <property type="entry name" value="Spore Coat Polysaccharide Biosynthesis Protein SpsA, Chain A"/>
    <property type="match status" value="1"/>
</dbReference>
<feature type="domain" description="Glycosyltransferase 2-like" evidence="2">
    <location>
        <begin position="21"/>
        <end position="130"/>
    </location>
</feature>
<dbReference type="PANTHER" id="PTHR43646">
    <property type="entry name" value="GLYCOSYLTRANSFERASE"/>
    <property type="match status" value="1"/>
</dbReference>
<accession>A0A1I4LRE4</accession>
<keyword evidence="1" id="KW-0812">Transmembrane</keyword>
<dbReference type="GO" id="GO:0016740">
    <property type="term" value="F:transferase activity"/>
    <property type="evidence" value="ECO:0007669"/>
    <property type="project" value="UniProtKB-KW"/>
</dbReference>
<keyword evidence="1" id="KW-1133">Transmembrane helix</keyword>
<dbReference type="AlphaFoldDB" id="A0A1I4LRE4"/>
<dbReference type="PANTHER" id="PTHR43646:SF6">
    <property type="entry name" value="PRE-MYCOFACTOCIN GLYCOSYLTRANSFERASE"/>
    <property type="match status" value="1"/>
</dbReference>
<gene>
    <name evidence="3" type="ORF">SAMN04488125_13126</name>
</gene>
<protein>
    <submittedName>
        <fullName evidence="3">Glycosyltransferase, GT2 family</fullName>
    </submittedName>
</protein>
<feature type="transmembrane region" description="Helical" evidence="1">
    <location>
        <begin position="250"/>
        <end position="276"/>
    </location>
</feature>
<dbReference type="InterPro" id="IPR029044">
    <property type="entry name" value="Nucleotide-diphossugar_trans"/>
</dbReference>
<name>A0A1I4LRE4_9HYPH</name>
<evidence type="ECO:0000259" key="2">
    <source>
        <dbReference type="Pfam" id="PF00535"/>
    </source>
</evidence>
<dbReference type="STRING" id="414703.SAMN04488125_13126"/>
<dbReference type="CDD" id="cd00761">
    <property type="entry name" value="Glyco_tranf_GTA_type"/>
    <property type="match status" value="1"/>
</dbReference>
<evidence type="ECO:0000256" key="1">
    <source>
        <dbReference type="SAM" id="Phobius"/>
    </source>
</evidence>